<reference evidence="1" key="1">
    <citation type="submission" date="2021-03" db="EMBL/GenBank/DDBJ databases">
        <authorList>
            <consortium name="DOE Joint Genome Institute"/>
            <person name="Ahrendt S."/>
            <person name="Looney B.P."/>
            <person name="Miyauchi S."/>
            <person name="Morin E."/>
            <person name="Drula E."/>
            <person name="Courty P.E."/>
            <person name="Chicoki N."/>
            <person name="Fauchery L."/>
            <person name="Kohler A."/>
            <person name="Kuo A."/>
            <person name="Labutti K."/>
            <person name="Pangilinan J."/>
            <person name="Lipzen A."/>
            <person name="Riley R."/>
            <person name="Andreopoulos W."/>
            <person name="He G."/>
            <person name="Johnson J."/>
            <person name="Barry K.W."/>
            <person name="Grigoriev I.V."/>
            <person name="Nagy L."/>
            <person name="Hibbett D."/>
            <person name="Henrissat B."/>
            <person name="Matheny P.B."/>
            <person name="Labbe J."/>
            <person name="Martin F."/>
        </authorList>
    </citation>
    <scope>NUCLEOTIDE SEQUENCE</scope>
    <source>
        <strain evidence="1">HHB10654</strain>
    </source>
</reference>
<reference evidence="1" key="2">
    <citation type="journal article" date="2022" name="New Phytol.">
        <title>Evolutionary transition to the ectomycorrhizal habit in the genomes of a hyperdiverse lineage of mushroom-forming fungi.</title>
        <authorList>
            <person name="Looney B."/>
            <person name="Miyauchi S."/>
            <person name="Morin E."/>
            <person name="Drula E."/>
            <person name="Courty P.E."/>
            <person name="Kohler A."/>
            <person name="Kuo A."/>
            <person name="LaButti K."/>
            <person name="Pangilinan J."/>
            <person name="Lipzen A."/>
            <person name="Riley R."/>
            <person name="Andreopoulos W."/>
            <person name="He G."/>
            <person name="Johnson J."/>
            <person name="Nolan M."/>
            <person name="Tritt A."/>
            <person name="Barry K.W."/>
            <person name="Grigoriev I.V."/>
            <person name="Nagy L.G."/>
            <person name="Hibbett D."/>
            <person name="Henrissat B."/>
            <person name="Matheny P.B."/>
            <person name="Labbe J."/>
            <person name="Martin F.M."/>
        </authorList>
    </citation>
    <scope>NUCLEOTIDE SEQUENCE</scope>
    <source>
        <strain evidence="1">HHB10654</strain>
    </source>
</reference>
<protein>
    <submittedName>
        <fullName evidence="1">Uncharacterized protein</fullName>
    </submittedName>
</protein>
<name>A0ACB8SCS7_9AGAM</name>
<organism evidence="1 2">
    <name type="scientific">Artomyces pyxidatus</name>
    <dbReference type="NCBI Taxonomy" id="48021"/>
    <lineage>
        <taxon>Eukaryota</taxon>
        <taxon>Fungi</taxon>
        <taxon>Dikarya</taxon>
        <taxon>Basidiomycota</taxon>
        <taxon>Agaricomycotina</taxon>
        <taxon>Agaricomycetes</taxon>
        <taxon>Russulales</taxon>
        <taxon>Auriscalpiaceae</taxon>
        <taxon>Artomyces</taxon>
    </lineage>
</organism>
<dbReference type="EMBL" id="MU277486">
    <property type="protein sequence ID" value="KAI0054354.1"/>
    <property type="molecule type" value="Genomic_DNA"/>
</dbReference>
<gene>
    <name evidence="1" type="ORF">BV25DRAFT_1922760</name>
</gene>
<proteinExistence type="predicted"/>
<accession>A0ACB8SCS7</accession>
<evidence type="ECO:0000313" key="1">
    <source>
        <dbReference type="EMBL" id="KAI0054354.1"/>
    </source>
</evidence>
<comment type="caution">
    <text evidence="1">The sequence shown here is derived from an EMBL/GenBank/DDBJ whole genome shotgun (WGS) entry which is preliminary data.</text>
</comment>
<keyword evidence="2" id="KW-1185">Reference proteome</keyword>
<dbReference type="Proteomes" id="UP000814140">
    <property type="component" value="Unassembled WGS sequence"/>
</dbReference>
<sequence length="72" mass="7771">MDLPAKGRARTLPQGALLELLLTGVHPSRLGYMGMGIASFGGVFQRNFDALVLITTSAYGRLHYRSHEPGDA</sequence>
<evidence type="ECO:0000313" key="2">
    <source>
        <dbReference type="Proteomes" id="UP000814140"/>
    </source>
</evidence>